<evidence type="ECO:0000313" key="2">
    <source>
        <dbReference type="EMBL" id="CAH2303191.1"/>
    </source>
</evidence>
<protein>
    <recommendedName>
        <fullName evidence="4">Family with sequence similarity 217 member B</fullName>
    </recommendedName>
</protein>
<sequence length="386" mass="43568">MQTLSAMENQHFGKAQLSFRTRKICYPKDQECRERKLGYSERSLDTQTGTFRDGLQEMAKPKPAWIPADRLVSTNISTSQLENESSEILFLDFESLSFIKEDEDSASDLSDSERILIPPSPRSPPELNLQAEKIEPGYFDHCFAEDGDYNFPDFLPPPFNSWNLPHLATFVNSEGNPILPTTGSGFLERYIDRLLQLEWLQMQTVQAEKLKGSKLRPQTATGMPAKSPGKIKPLHTPLRVKETTVAEHVKSTDARENRCNKGNFHHDVLAAERFTRSSPIEGLSFARKQDVRVKKRPVMSFPQKKVLPTLETNSKIQSLGNVRPQKQVQFSHGTESTSKLFKSSLSSNLRSNKLSSSNRDLSAPSEAELKFKVRSIRVSSCKGKPI</sequence>
<organism evidence="2 3">
    <name type="scientific">Pelobates cultripes</name>
    <name type="common">Western spadefoot toad</name>
    <dbReference type="NCBI Taxonomy" id="61616"/>
    <lineage>
        <taxon>Eukaryota</taxon>
        <taxon>Metazoa</taxon>
        <taxon>Chordata</taxon>
        <taxon>Craniata</taxon>
        <taxon>Vertebrata</taxon>
        <taxon>Euteleostomi</taxon>
        <taxon>Amphibia</taxon>
        <taxon>Batrachia</taxon>
        <taxon>Anura</taxon>
        <taxon>Pelobatoidea</taxon>
        <taxon>Pelobatidae</taxon>
        <taxon>Pelobates</taxon>
    </lineage>
</organism>
<dbReference type="AlphaFoldDB" id="A0AAD1WGG4"/>
<evidence type="ECO:0000256" key="1">
    <source>
        <dbReference type="SAM" id="MobiDB-lite"/>
    </source>
</evidence>
<accession>A0AAD1WGG4</accession>
<feature type="region of interest" description="Disordered" evidence="1">
    <location>
        <begin position="211"/>
        <end position="233"/>
    </location>
</feature>
<dbReference type="InterPro" id="IPR029266">
    <property type="entry name" value="FAM217"/>
</dbReference>
<gene>
    <name evidence="2" type="ORF">PECUL_23A033104</name>
</gene>
<evidence type="ECO:0008006" key="4">
    <source>
        <dbReference type="Google" id="ProtNLM"/>
    </source>
</evidence>
<name>A0AAD1WGG4_PELCU</name>
<proteinExistence type="predicted"/>
<reference evidence="2" key="1">
    <citation type="submission" date="2022-03" db="EMBL/GenBank/DDBJ databases">
        <authorList>
            <person name="Alioto T."/>
            <person name="Alioto T."/>
            <person name="Gomez Garrido J."/>
        </authorList>
    </citation>
    <scope>NUCLEOTIDE SEQUENCE</scope>
</reference>
<dbReference type="Proteomes" id="UP001295444">
    <property type="component" value="Chromosome 06"/>
</dbReference>
<dbReference type="PANTHER" id="PTHR22145">
    <property type="entry name" value="SI:CH211-266K22.6"/>
    <property type="match status" value="1"/>
</dbReference>
<dbReference type="EMBL" id="OW240917">
    <property type="protein sequence ID" value="CAH2303191.1"/>
    <property type="molecule type" value="Genomic_DNA"/>
</dbReference>
<dbReference type="Pfam" id="PF15344">
    <property type="entry name" value="FAM217"/>
    <property type="match status" value="1"/>
</dbReference>
<evidence type="ECO:0000313" key="3">
    <source>
        <dbReference type="Proteomes" id="UP001295444"/>
    </source>
</evidence>
<keyword evidence="3" id="KW-1185">Reference proteome</keyword>
<dbReference type="PANTHER" id="PTHR22145:SF2">
    <property type="entry name" value="SI:CH211-266K22.6"/>
    <property type="match status" value="1"/>
</dbReference>